<dbReference type="EMBL" id="GBRH01230936">
    <property type="protein sequence ID" value="JAD66959.1"/>
    <property type="molecule type" value="Transcribed_RNA"/>
</dbReference>
<dbReference type="AlphaFoldDB" id="A0A0A9BSB9"/>
<reference evidence="2" key="2">
    <citation type="journal article" date="2015" name="Data Brief">
        <title>Shoot transcriptome of the giant reed, Arundo donax.</title>
        <authorList>
            <person name="Barrero R.A."/>
            <person name="Guerrero F.D."/>
            <person name="Moolhuijzen P."/>
            <person name="Goolsby J.A."/>
            <person name="Tidwell J."/>
            <person name="Bellgard S.E."/>
            <person name="Bellgard M.I."/>
        </authorList>
    </citation>
    <scope>NUCLEOTIDE SEQUENCE</scope>
    <source>
        <tissue evidence="2">Shoot tissue taken approximately 20 cm above the soil surface</tissue>
    </source>
</reference>
<proteinExistence type="predicted"/>
<feature type="region of interest" description="Disordered" evidence="1">
    <location>
        <begin position="1"/>
        <end position="46"/>
    </location>
</feature>
<sequence>MRSGDGPRRWRRWCASSASAPGRRRATARRITRVQAMMDPRADQLS</sequence>
<organism evidence="2">
    <name type="scientific">Arundo donax</name>
    <name type="common">Giant reed</name>
    <name type="synonym">Donax arundinaceus</name>
    <dbReference type="NCBI Taxonomy" id="35708"/>
    <lineage>
        <taxon>Eukaryota</taxon>
        <taxon>Viridiplantae</taxon>
        <taxon>Streptophyta</taxon>
        <taxon>Embryophyta</taxon>
        <taxon>Tracheophyta</taxon>
        <taxon>Spermatophyta</taxon>
        <taxon>Magnoliopsida</taxon>
        <taxon>Liliopsida</taxon>
        <taxon>Poales</taxon>
        <taxon>Poaceae</taxon>
        <taxon>PACMAD clade</taxon>
        <taxon>Arundinoideae</taxon>
        <taxon>Arundineae</taxon>
        <taxon>Arundo</taxon>
    </lineage>
</organism>
<protein>
    <submittedName>
        <fullName evidence="2">Uncharacterized protein</fullName>
    </submittedName>
</protein>
<evidence type="ECO:0000256" key="1">
    <source>
        <dbReference type="SAM" id="MobiDB-lite"/>
    </source>
</evidence>
<feature type="compositionally biased region" description="Basic residues" evidence="1">
    <location>
        <begin position="22"/>
        <end position="32"/>
    </location>
</feature>
<evidence type="ECO:0000313" key="2">
    <source>
        <dbReference type="EMBL" id="JAD66959.1"/>
    </source>
</evidence>
<reference evidence="2" key="1">
    <citation type="submission" date="2014-09" db="EMBL/GenBank/DDBJ databases">
        <authorList>
            <person name="Magalhaes I.L.F."/>
            <person name="Oliveira U."/>
            <person name="Santos F.R."/>
            <person name="Vidigal T.H.D.A."/>
            <person name="Brescovit A.D."/>
            <person name="Santos A.J."/>
        </authorList>
    </citation>
    <scope>NUCLEOTIDE SEQUENCE</scope>
    <source>
        <tissue evidence="2">Shoot tissue taken approximately 20 cm above the soil surface</tissue>
    </source>
</reference>
<name>A0A0A9BSB9_ARUDO</name>
<accession>A0A0A9BSB9</accession>